<name>A0A5C8PEE9_9HYPH</name>
<dbReference type="InterPro" id="IPR002429">
    <property type="entry name" value="CcO_II-like_C"/>
</dbReference>
<dbReference type="OrthoDB" id="9759695at2"/>
<gene>
    <name evidence="6" type="ORF">FHP25_27875</name>
</gene>
<dbReference type="SUPFAM" id="SSF49503">
    <property type="entry name" value="Cupredoxins"/>
    <property type="match status" value="1"/>
</dbReference>
<comment type="subcellular location">
    <subcellularLocation>
        <location evidence="1">Cell envelope</location>
    </subcellularLocation>
</comment>
<dbReference type="GO" id="GO:0004129">
    <property type="term" value="F:cytochrome-c oxidase activity"/>
    <property type="evidence" value="ECO:0007669"/>
    <property type="project" value="InterPro"/>
</dbReference>
<dbReference type="InterPro" id="IPR028096">
    <property type="entry name" value="EfeO_Cupredoxin"/>
</dbReference>
<evidence type="ECO:0000256" key="2">
    <source>
        <dbReference type="ARBA" id="ARBA00022723"/>
    </source>
</evidence>
<reference evidence="6 7" key="1">
    <citation type="submission" date="2019-06" db="EMBL/GenBank/DDBJ databases">
        <title>New taxonomy in bacterial strain CC-CFT640, isolated from vineyard.</title>
        <authorList>
            <person name="Lin S.-Y."/>
            <person name="Tsai C.-F."/>
            <person name="Young C.-C."/>
        </authorList>
    </citation>
    <scope>NUCLEOTIDE SEQUENCE [LARGE SCALE GENOMIC DNA]</scope>
    <source>
        <strain evidence="6 7">CC-CFT640</strain>
    </source>
</reference>
<comment type="caution">
    <text evidence="6">The sequence shown here is derived from an EMBL/GenBank/DDBJ whole genome shotgun (WGS) entry which is preliminary data.</text>
</comment>
<keyword evidence="3" id="KW-0186">Copper</keyword>
<dbReference type="RefSeq" id="WP_147850273.1">
    <property type="nucleotide sequence ID" value="NZ_VDUZ01000038.1"/>
</dbReference>
<evidence type="ECO:0000256" key="4">
    <source>
        <dbReference type="SAM" id="SignalP"/>
    </source>
</evidence>
<dbReference type="GO" id="GO:0016020">
    <property type="term" value="C:membrane"/>
    <property type="evidence" value="ECO:0007669"/>
    <property type="project" value="InterPro"/>
</dbReference>
<dbReference type="Pfam" id="PF13473">
    <property type="entry name" value="Cupredoxin_1"/>
    <property type="match status" value="1"/>
</dbReference>
<sequence length="122" mass="13099">MINRRTTLRWLAAAPVASGLAAAVGLAAEPAVREIRISAKKFEFTPSSVTARVGEPVMLLLSSEDRIHGFKMPDFNLRTDIVPGVVTAVQLTPDRAGSFSYFCDIFCGDGHEDMGGTMLVEG</sequence>
<organism evidence="6 7">
    <name type="scientific">Vineibacter terrae</name>
    <dbReference type="NCBI Taxonomy" id="2586908"/>
    <lineage>
        <taxon>Bacteria</taxon>
        <taxon>Pseudomonadati</taxon>
        <taxon>Pseudomonadota</taxon>
        <taxon>Alphaproteobacteria</taxon>
        <taxon>Hyphomicrobiales</taxon>
        <taxon>Vineibacter</taxon>
    </lineage>
</organism>
<dbReference type="Gene3D" id="2.60.40.420">
    <property type="entry name" value="Cupredoxins - blue copper proteins"/>
    <property type="match status" value="1"/>
</dbReference>
<keyword evidence="4" id="KW-0732">Signal</keyword>
<dbReference type="PANTHER" id="PTHR42838">
    <property type="entry name" value="CYTOCHROME C OXIDASE SUBUNIT II"/>
    <property type="match status" value="1"/>
</dbReference>
<dbReference type="PANTHER" id="PTHR42838:SF2">
    <property type="entry name" value="NITROUS-OXIDE REDUCTASE"/>
    <property type="match status" value="1"/>
</dbReference>
<evidence type="ECO:0000313" key="6">
    <source>
        <dbReference type="EMBL" id="TXL71865.1"/>
    </source>
</evidence>
<evidence type="ECO:0000313" key="7">
    <source>
        <dbReference type="Proteomes" id="UP000321638"/>
    </source>
</evidence>
<evidence type="ECO:0000259" key="5">
    <source>
        <dbReference type="PROSITE" id="PS50857"/>
    </source>
</evidence>
<feature type="signal peptide" evidence="4">
    <location>
        <begin position="1"/>
        <end position="27"/>
    </location>
</feature>
<keyword evidence="2" id="KW-0479">Metal-binding</keyword>
<dbReference type="EMBL" id="VDUZ01000038">
    <property type="protein sequence ID" value="TXL71865.1"/>
    <property type="molecule type" value="Genomic_DNA"/>
</dbReference>
<proteinExistence type="predicted"/>
<accession>A0A5C8PEE9</accession>
<dbReference type="Proteomes" id="UP000321638">
    <property type="component" value="Unassembled WGS sequence"/>
</dbReference>
<evidence type="ECO:0000256" key="3">
    <source>
        <dbReference type="ARBA" id="ARBA00023008"/>
    </source>
</evidence>
<feature type="chain" id="PRO_5022814508" evidence="4">
    <location>
        <begin position="28"/>
        <end position="122"/>
    </location>
</feature>
<evidence type="ECO:0000256" key="1">
    <source>
        <dbReference type="ARBA" id="ARBA00004196"/>
    </source>
</evidence>
<dbReference type="GO" id="GO:0030313">
    <property type="term" value="C:cell envelope"/>
    <property type="evidence" value="ECO:0007669"/>
    <property type="project" value="UniProtKB-SubCell"/>
</dbReference>
<dbReference type="InterPro" id="IPR008972">
    <property type="entry name" value="Cupredoxin"/>
</dbReference>
<dbReference type="InterPro" id="IPR051403">
    <property type="entry name" value="NosZ/Cyto_c_oxidase_sub2"/>
</dbReference>
<dbReference type="GO" id="GO:0005507">
    <property type="term" value="F:copper ion binding"/>
    <property type="evidence" value="ECO:0007669"/>
    <property type="project" value="InterPro"/>
</dbReference>
<dbReference type="AlphaFoldDB" id="A0A5C8PEE9"/>
<feature type="domain" description="Cytochrome oxidase subunit II copper A binding" evidence="5">
    <location>
        <begin position="1"/>
        <end position="122"/>
    </location>
</feature>
<keyword evidence="7" id="KW-1185">Reference proteome</keyword>
<dbReference type="PROSITE" id="PS50857">
    <property type="entry name" value="COX2_CUA"/>
    <property type="match status" value="1"/>
</dbReference>
<protein>
    <submittedName>
        <fullName evidence="6">Cytochrome c oxidase subunit II</fullName>
    </submittedName>
</protein>